<evidence type="ECO:0000256" key="13">
    <source>
        <dbReference type="RuleBase" id="RU003785"/>
    </source>
</evidence>
<gene>
    <name evidence="10" type="primary">miaA</name>
    <name evidence="14" type="ORF">COR50_13210</name>
</gene>
<dbReference type="InterPro" id="IPR018022">
    <property type="entry name" value="IPT"/>
</dbReference>
<evidence type="ECO:0000256" key="10">
    <source>
        <dbReference type="HAMAP-Rule" id="MF_00185"/>
    </source>
</evidence>
<keyword evidence="4 10" id="KW-0808">Transferase</keyword>
<evidence type="ECO:0000256" key="7">
    <source>
        <dbReference type="ARBA" id="ARBA00022840"/>
    </source>
</evidence>
<dbReference type="PANTHER" id="PTHR11088">
    <property type="entry name" value="TRNA DIMETHYLALLYLTRANSFERASE"/>
    <property type="match status" value="1"/>
</dbReference>
<dbReference type="GO" id="GO:0005524">
    <property type="term" value="F:ATP binding"/>
    <property type="evidence" value="ECO:0007669"/>
    <property type="project" value="UniProtKB-UniRule"/>
</dbReference>
<dbReference type="GO" id="GO:0006400">
    <property type="term" value="P:tRNA modification"/>
    <property type="evidence" value="ECO:0007669"/>
    <property type="project" value="TreeGrafter"/>
</dbReference>
<dbReference type="NCBIfam" id="TIGR00174">
    <property type="entry name" value="miaA"/>
    <property type="match status" value="1"/>
</dbReference>
<sequence length="302" mass="34472">MERKKNTVIVVAGPTAAGKTAMAIRLAQLLQTEIISADSRQCYRELSIGTAKPSPEELAAVHHYFINSHSIKEEVNAGTYEQLALGYAAEIFQKRPVAVVCGGTGLYIKAFCEGMDAMPKVPAETRERIRRQYEVYGIDWLQSEIKQKDAAFFEVGEIQNPQRLMRALEIIESTGQSILSFRKSNPVERDFNILKVGVTLPKTLLHENIHLRVDKMMDAGLVEEVRSVQDYRQHNALQTVGYTEIFNYFDGKLSIDEAVEQIKTHTRQYAKRQLTWFRKDTAYHWFDAREPGKVLEFVKSEL</sequence>
<dbReference type="GO" id="GO:0052381">
    <property type="term" value="F:tRNA dimethylallyltransferase activity"/>
    <property type="evidence" value="ECO:0007669"/>
    <property type="project" value="UniProtKB-UniRule"/>
</dbReference>
<proteinExistence type="inferred from homology"/>
<dbReference type="InterPro" id="IPR039657">
    <property type="entry name" value="Dimethylallyltransferase"/>
</dbReference>
<comment type="similarity">
    <text evidence="3 10 13">Belongs to the IPP transferase family.</text>
</comment>
<comment type="cofactor">
    <cofactor evidence="1 10">
        <name>Mg(2+)</name>
        <dbReference type="ChEBI" id="CHEBI:18420"/>
    </cofactor>
</comment>
<keyword evidence="5 10" id="KW-0819">tRNA processing</keyword>
<evidence type="ECO:0000256" key="8">
    <source>
        <dbReference type="ARBA" id="ARBA00022842"/>
    </source>
</evidence>
<keyword evidence="6 10" id="KW-0547">Nucleotide-binding</keyword>
<dbReference type="Gene3D" id="3.40.50.300">
    <property type="entry name" value="P-loop containing nucleotide triphosphate hydrolases"/>
    <property type="match status" value="1"/>
</dbReference>
<comment type="caution">
    <text evidence="10">Lacks conserved residue(s) required for the propagation of feature annotation.</text>
</comment>
<comment type="function">
    <text evidence="2 10 12">Catalyzes the transfer of a dimethylallyl group onto the adenine at position 37 in tRNAs that read codons beginning with uridine, leading to the formation of N6-(dimethylallyl)adenosine (i(6)A).</text>
</comment>
<evidence type="ECO:0000256" key="2">
    <source>
        <dbReference type="ARBA" id="ARBA00003213"/>
    </source>
</evidence>
<dbReference type="EMBL" id="CP023777">
    <property type="protein sequence ID" value="ATL48047.1"/>
    <property type="molecule type" value="Genomic_DNA"/>
</dbReference>
<organism evidence="14 15">
    <name type="scientific">Chitinophaga caeni</name>
    <dbReference type="NCBI Taxonomy" id="2029983"/>
    <lineage>
        <taxon>Bacteria</taxon>
        <taxon>Pseudomonadati</taxon>
        <taxon>Bacteroidota</taxon>
        <taxon>Chitinophagia</taxon>
        <taxon>Chitinophagales</taxon>
        <taxon>Chitinophagaceae</taxon>
        <taxon>Chitinophaga</taxon>
    </lineage>
</organism>
<dbReference type="KEGG" id="cbae:COR50_13210"/>
<feature type="binding site" evidence="10">
    <location>
        <begin position="15"/>
        <end position="20"/>
    </location>
    <ligand>
        <name>substrate</name>
    </ligand>
</feature>
<feature type="binding site" evidence="10">
    <location>
        <begin position="13"/>
        <end position="20"/>
    </location>
    <ligand>
        <name>ATP</name>
        <dbReference type="ChEBI" id="CHEBI:30616"/>
    </ligand>
</feature>
<evidence type="ECO:0000313" key="15">
    <source>
        <dbReference type="Proteomes" id="UP000220133"/>
    </source>
</evidence>
<dbReference type="Pfam" id="PF01715">
    <property type="entry name" value="IPPT"/>
    <property type="match status" value="1"/>
</dbReference>
<evidence type="ECO:0000256" key="11">
    <source>
        <dbReference type="RuleBase" id="RU003783"/>
    </source>
</evidence>
<accession>A0A291QVT4</accession>
<dbReference type="SUPFAM" id="SSF52540">
    <property type="entry name" value="P-loop containing nucleoside triphosphate hydrolases"/>
    <property type="match status" value="2"/>
</dbReference>
<comment type="subunit">
    <text evidence="10">Monomer.</text>
</comment>
<name>A0A291QVT4_9BACT</name>
<evidence type="ECO:0000256" key="3">
    <source>
        <dbReference type="ARBA" id="ARBA00005842"/>
    </source>
</evidence>
<evidence type="ECO:0000256" key="5">
    <source>
        <dbReference type="ARBA" id="ARBA00022694"/>
    </source>
</evidence>
<dbReference type="Gene3D" id="1.10.20.140">
    <property type="match status" value="1"/>
</dbReference>
<keyword evidence="8 10" id="KW-0460">Magnesium</keyword>
<feature type="region of interest" description="Interaction with substrate tRNA" evidence="10">
    <location>
        <begin position="38"/>
        <end position="41"/>
    </location>
</feature>
<evidence type="ECO:0000256" key="6">
    <source>
        <dbReference type="ARBA" id="ARBA00022741"/>
    </source>
</evidence>
<protein>
    <recommendedName>
        <fullName evidence="10">tRNA dimethylallyltransferase</fullName>
        <ecNumber evidence="10">2.5.1.75</ecNumber>
    </recommendedName>
    <alternativeName>
        <fullName evidence="10">Dimethylallyl diphosphate:tRNA dimethylallyltransferase</fullName>
        <shortName evidence="10">DMAPP:tRNA dimethylallyltransferase</shortName>
        <shortName evidence="10">DMATase</shortName>
    </alternativeName>
    <alternativeName>
        <fullName evidence="10">Isopentenyl-diphosphate:tRNA isopentenyltransferase</fullName>
        <shortName evidence="10">IPP transferase</shortName>
        <shortName evidence="10">IPPT</shortName>
        <shortName evidence="10">IPTase</shortName>
    </alternativeName>
</protein>
<feature type="region of interest" description="Interaction with substrate tRNA" evidence="10">
    <location>
        <begin position="162"/>
        <end position="166"/>
    </location>
</feature>
<feature type="site" description="Interaction with substrate tRNA" evidence="10">
    <location>
        <position position="104"/>
    </location>
</feature>
<dbReference type="Proteomes" id="UP000220133">
    <property type="component" value="Chromosome"/>
</dbReference>
<evidence type="ECO:0000256" key="9">
    <source>
        <dbReference type="ARBA" id="ARBA00049563"/>
    </source>
</evidence>
<dbReference type="AlphaFoldDB" id="A0A291QVT4"/>
<dbReference type="InterPro" id="IPR027417">
    <property type="entry name" value="P-loop_NTPase"/>
</dbReference>
<feature type="site" description="Interaction with substrate tRNA" evidence="10">
    <location>
        <position position="126"/>
    </location>
</feature>
<evidence type="ECO:0000256" key="1">
    <source>
        <dbReference type="ARBA" id="ARBA00001946"/>
    </source>
</evidence>
<comment type="catalytic activity">
    <reaction evidence="9 10 11">
        <text>adenosine(37) in tRNA + dimethylallyl diphosphate = N(6)-dimethylallyladenosine(37) in tRNA + diphosphate</text>
        <dbReference type="Rhea" id="RHEA:26482"/>
        <dbReference type="Rhea" id="RHEA-COMP:10162"/>
        <dbReference type="Rhea" id="RHEA-COMP:10375"/>
        <dbReference type="ChEBI" id="CHEBI:33019"/>
        <dbReference type="ChEBI" id="CHEBI:57623"/>
        <dbReference type="ChEBI" id="CHEBI:74411"/>
        <dbReference type="ChEBI" id="CHEBI:74415"/>
        <dbReference type="EC" id="2.5.1.75"/>
    </reaction>
</comment>
<reference evidence="14 15" key="1">
    <citation type="submission" date="2017-10" db="EMBL/GenBank/DDBJ databases">
        <title>Paenichitinophaga pekingensis gen. nov., sp. nov., isolated from activated sludge.</title>
        <authorList>
            <person name="Jin D."/>
            <person name="Kong X."/>
            <person name="Deng Y."/>
            <person name="Bai Z."/>
        </authorList>
    </citation>
    <scope>NUCLEOTIDE SEQUENCE [LARGE SCALE GENOMIC DNA]</scope>
    <source>
        <strain evidence="14 15">13</strain>
    </source>
</reference>
<evidence type="ECO:0000256" key="4">
    <source>
        <dbReference type="ARBA" id="ARBA00022679"/>
    </source>
</evidence>
<dbReference type="HAMAP" id="MF_00185">
    <property type="entry name" value="IPP_trans"/>
    <property type="match status" value="1"/>
</dbReference>
<dbReference type="OrthoDB" id="9776390at2"/>
<dbReference type="RefSeq" id="WP_098194424.1">
    <property type="nucleotide sequence ID" value="NZ_CP023777.1"/>
</dbReference>
<evidence type="ECO:0000313" key="14">
    <source>
        <dbReference type="EMBL" id="ATL48047.1"/>
    </source>
</evidence>
<keyword evidence="7 10" id="KW-0067">ATP-binding</keyword>
<evidence type="ECO:0000256" key="12">
    <source>
        <dbReference type="RuleBase" id="RU003784"/>
    </source>
</evidence>
<dbReference type="PANTHER" id="PTHR11088:SF60">
    <property type="entry name" value="TRNA DIMETHYLALLYLTRANSFERASE"/>
    <property type="match status" value="1"/>
</dbReference>
<keyword evidence="15" id="KW-1185">Reference proteome</keyword>
<dbReference type="EC" id="2.5.1.75" evidence="10"/>